<dbReference type="AlphaFoldDB" id="A0AAP0E8C2"/>
<organism evidence="1 2">
    <name type="scientific">Stephania cephalantha</name>
    <dbReference type="NCBI Taxonomy" id="152367"/>
    <lineage>
        <taxon>Eukaryota</taxon>
        <taxon>Viridiplantae</taxon>
        <taxon>Streptophyta</taxon>
        <taxon>Embryophyta</taxon>
        <taxon>Tracheophyta</taxon>
        <taxon>Spermatophyta</taxon>
        <taxon>Magnoliopsida</taxon>
        <taxon>Ranunculales</taxon>
        <taxon>Menispermaceae</taxon>
        <taxon>Menispermoideae</taxon>
        <taxon>Cissampelideae</taxon>
        <taxon>Stephania</taxon>
    </lineage>
</organism>
<dbReference type="EMBL" id="JBBNAG010000012">
    <property type="protein sequence ID" value="KAK9088521.1"/>
    <property type="molecule type" value="Genomic_DNA"/>
</dbReference>
<proteinExistence type="predicted"/>
<dbReference type="Proteomes" id="UP001419268">
    <property type="component" value="Unassembled WGS sequence"/>
</dbReference>
<gene>
    <name evidence="1" type="ORF">Scep_027603</name>
</gene>
<evidence type="ECO:0000313" key="1">
    <source>
        <dbReference type="EMBL" id="KAK9088521.1"/>
    </source>
</evidence>
<sequence>MSQRKEIIEDGKELFFDHGAPFFTVRDNDVMSLVCEWESRALVTQWKESRGCFDCVSRKFGDNEKVWFACMPSFDISLLHEFRHLYSFLR</sequence>
<dbReference type="Gene3D" id="3.90.660.10">
    <property type="match status" value="1"/>
</dbReference>
<evidence type="ECO:0000313" key="2">
    <source>
        <dbReference type="Proteomes" id="UP001419268"/>
    </source>
</evidence>
<comment type="caution">
    <text evidence="1">The sequence shown here is derived from an EMBL/GenBank/DDBJ whole genome shotgun (WGS) entry which is preliminary data.</text>
</comment>
<name>A0AAP0E8C2_9MAGN</name>
<keyword evidence="2" id="KW-1185">Reference proteome</keyword>
<protein>
    <submittedName>
        <fullName evidence="1">Uncharacterized protein</fullName>
    </submittedName>
</protein>
<reference evidence="1 2" key="1">
    <citation type="submission" date="2024-01" db="EMBL/GenBank/DDBJ databases">
        <title>Genome assemblies of Stephania.</title>
        <authorList>
            <person name="Yang L."/>
        </authorList>
    </citation>
    <scope>NUCLEOTIDE SEQUENCE [LARGE SCALE GENOMIC DNA]</scope>
    <source>
        <strain evidence="1">JXDWG</strain>
        <tissue evidence="1">Leaf</tissue>
    </source>
</reference>
<dbReference type="PANTHER" id="PTHR16128">
    <property type="entry name" value="FAD/NAD(P)-BINDING OXIDOREDUCTASE FAMILY PROTEIN"/>
    <property type="match status" value="1"/>
</dbReference>
<accession>A0AAP0E8C2</accession>
<dbReference type="PANTHER" id="PTHR16128:SF5">
    <property type="entry name" value="FAD_NAD(P)-BINDING OXIDOREDUCTASE FAMILY PROTEIN"/>
    <property type="match status" value="1"/>
</dbReference>